<organism evidence="6 7">
    <name type="scientific">Chitinophaga japonensis</name>
    <name type="common">Flexibacter japonensis</name>
    <dbReference type="NCBI Taxonomy" id="104662"/>
    <lineage>
        <taxon>Bacteria</taxon>
        <taxon>Pseudomonadati</taxon>
        <taxon>Bacteroidota</taxon>
        <taxon>Chitinophagia</taxon>
        <taxon>Chitinophagales</taxon>
        <taxon>Chitinophagaceae</taxon>
        <taxon>Chitinophaga</taxon>
    </lineage>
</organism>
<dbReference type="PROSITE" id="PS51007">
    <property type="entry name" value="CYTC"/>
    <property type="match status" value="1"/>
</dbReference>
<evidence type="ECO:0000313" key="7">
    <source>
        <dbReference type="Proteomes" id="UP000316778"/>
    </source>
</evidence>
<dbReference type="AlphaFoldDB" id="A0A562T5F7"/>
<evidence type="ECO:0000313" key="6">
    <source>
        <dbReference type="EMBL" id="TWI88603.1"/>
    </source>
</evidence>
<evidence type="ECO:0000256" key="4">
    <source>
        <dbReference type="PROSITE-ProRule" id="PRU00433"/>
    </source>
</evidence>
<dbReference type="GO" id="GO:0020037">
    <property type="term" value="F:heme binding"/>
    <property type="evidence" value="ECO:0007669"/>
    <property type="project" value="InterPro"/>
</dbReference>
<dbReference type="GO" id="GO:0009055">
    <property type="term" value="F:electron transfer activity"/>
    <property type="evidence" value="ECO:0007669"/>
    <property type="project" value="InterPro"/>
</dbReference>
<dbReference type="Gene3D" id="1.10.760.10">
    <property type="entry name" value="Cytochrome c-like domain"/>
    <property type="match status" value="1"/>
</dbReference>
<accession>A0A562T5F7</accession>
<dbReference type="OrthoDB" id="9811395at2"/>
<dbReference type="PANTHER" id="PTHR35008">
    <property type="entry name" value="BLL4482 PROTEIN-RELATED"/>
    <property type="match status" value="1"/>
</dbReference>
<name>A0A562T5F7_CHIJA</name>
<keyword evidence="3 4" id="KW-0408">Iron</keyword>
<dbReference type="PANTHER" id="PTHR35008:SF4">
    <property type="entry name" value="BLL4482 PROTEIN"/>
    <property type="match status" value="1"/>
</dbReference>
<gene>
    <name evidence="6" type="ORF">LX66_2689</name>
</gene>
<dbReference type="GO" id="GO:0046872">
    <property type="term" value="F:metal ion binding"/>
    <property type="evidence" value="ECO:0007669"/>
    <property type="project" value="UniProtKB-KW"/>
</dbReference>
<dbReference type="InterPro" id="IPR036909">
    <property type="entry name" value="Cyt_c-like_dom_sf"/>
</dbReference>
<dbReference type="SUPFAM" id="SSF46626">
    <property type="entry name" value="Cytochrome c"/>
    <property type="match status" value="1"/>
</dbReference>
<dbReference type="EMBL" id="VLLG01000003">
    <property type="protein sequence ID" value="TWI88603.1"/>
    <property type="molecule type" value="Genomic_DNA"/>
</dbReference>
<protein>
    <submittedName>
        <fullName evidence="6">Nitrite reductase (NO-forming)</fullName>
    </submittedName>
</protein>
<keyword evidence="7" id="KW-1185">Reference proteome</keyword>
<dbReference type="Pfam" id="PF00034">
    <property type="entry name" value="Cytochrom_C"/>
    <property type="match status" value="1"/>
</dbReference>
<keyword evidence="1 4" id="KW-0349">Heme</keyword>
<evidence type="ECO:0000256" key="1">
    <source>
        <dbReference type="ARBA" id="ARBA00022617"/>
    </source>
</evidence>
<evidence type="ECO:0000256" key="2">
    <source>
        <dbReference type="ARBA" id="ARBA00022723"/>
    </source>
</evidence>
<evidence type="ECO:0000256" key="3">
    <source>
        <dbReference type="ARBA" id="ARBA00023004"/>
    </source>
</evidence>
<dbReference type="RefSeq" id="WP_145714214.1">
    <property type="nucleotide sequence ID" value="NZ_BAAAFY010000001.1"/>
</dbReference>
<proteinExistence type="predicted"/>
<dbReference type="InterPro" id="IPR051459">
    <property type="entry name" value="Cytochrome_c-type_DH"/>
</dbReference>
<feature type="domain" description="Cytochrome c" evidence="5">
    <location>
        <begin position="33"/>
        <end position="121"/>
    </location>
</feature>
<keyword evidence="2 4" id="KW-0479">Metal-binding</keyword>
<evidence type="ECO:0000259" key="5">
    <source>
        <dbReference type="PROSITE" id="PS51007"/>
    </source>
</evidence>
<dbReference type="InterPro" id="IPR009056">
    <property type="entry name" value="Cyt_c-like_dom"/>
</dbReference>
<reference evidence="6 7" key="1">
    <citation type="journal article" date="2013" name="Stand. Genomic Sci.">
        <title>Genomic Encyclopedia of Type Strains, Phase I: The one thousand microbial genomes (KMG-I) project.</title>
        <authorList>
            <person name="Kyrpides N.C."/>
            <person name="Woyke T."/>
            <person name="Eisen J.A."/>
            <person name="Garrity G."/>
            <person name="Lilburn T.G."/>
            <person name="Beck B.J."/>
            <person name="Whitman W.B."/>
            <person name="Hugenholtz P."/>
            <person name="Klenk H.P."/>
        </authorList>
    </citation>
    <scope>NUCLEOTIDE SEQUENCE [LARGE SCALE GENOMIC DNA]</scope>
    <source>
        <strain evidence="6 7">DSM 13484</strain>
    </source>
</reference>
<dbReference type="Proteomes" id="UP000316778">
    <property type="component" value="Unassembled WGS sequence"/>
</dbReference>
<comment type="caution">
    <text evidence="6">The sequence shown here is derived from an EMBL/GenBank/DDBJ whole genome shotgun (WGS) entry which is preliminary data.</text>
</comment>
<sequence>MMRSATFFFIILPFAAVVAWLSLQAQSSFDLKASMERGRSLYAAYCQSCHGAEGLGMEGVFPPLAGSDYLMANRQRAIQLVLYGASGEITVKGKVYNQPMPGFDLSDREASDVLNYIRNAFGNKGDAIMPPAVKAARK</sequence>